<gene>
    <name evidence="3" type="ORF">L195_g020617</name>
</gene>
<name>A0A2K3N2W5_TRIPR</name>
<dbReference type="GO" id="GO:0004386">
    <property type="term" value="F:helicase activity"/>
    <property type="evidence" value="ECO:0007669"/>
    <property type="project" value="UniProtKB-KW"/>
</dbReference>
<feature type="compositionally biased region" description="Polar residues" evidence="1">
    <location>
        <begin position="82"/>
        <end position="98"/>
    </location>
</feature>
<dbReference type="ExpressionAtlas" id="A0A2K3N2W5">
    <property type="expression patterns" value="baseline"/>
</dbReference>
<dbReference type="Proteomes" id="UP000236291">
    <property type="component" value="Unassembled WGS sequence"/>
</dbReference>
<sequence length="689" mass="80360">MDQNKNSRQKRKAVIDNKKQSAKKPKPPIRSSTNETITPLANVTKTRNHDVNLTNPTHIHTHGTSSNFIRNWNATLRQIASNEPNPAFDNCSSDGQSASDDEQDIEEDDQQGYFDIGDPIWECQQCGAFIWYQERKNKRKNSITPQFQLCCHGGKAQLPLLDQPPELLQHLLFNYHSADNKNYQAHTRIYNSMFAFTSPGMKLDETKRIGRGPLTLRIQGQVCHQIGSMFPVEGQPPKFAQLYIYDTENEIKNRMQNFRNIKELDENIVRKLKVMLDEHNVHARSFRMTKQTLQNNYFQDLKFKLISERTTDGRIYNKPTVSEVAARIVGDIDSAAERDIIMHKRSGQLKRINEFHPAYLAYQYPLIFPYGEDGFRTGIQFRYRHETEITKRNRLTIKDWLCFRIQKRKKEAQTLLCSTRLFQQFLVDGYTMMETGRLNWLRKNQSKLRVGKYHKLKEGTQNPNNDPNQKRGTRVILLVVKDTWINYTLMVFKIKFDELMKDLTKRHILGKVLAYMYTIEFQKRGLPHAHILIFLHPSSKYPSPEDIDTTISVEIPNPDVDPELYNLVKKHMIHGPCGPSRLESPCTVNGRCTKFFPKKFNEKTIVDQDGYPVYRRSSNSYTVEKNGVTLDNGYVVPYNKRLLLKYQAHINMEWCNQSSSIKYLFKYIHKGYDRITTTVERAQNNGANQ</sequence>
<dbReference type="STRING" id="57577.A0A2K3N2W5"/>
<accession>A0A2K3N2W5</accession>
<keyword evidence="3" id="KW-0547">Nucleotide-binding</keyword>
<feature type="domain" description="Helitron helicase-like" evidence="2">
    <location>
        <begin position="400"/>
        <end position="477"/>
    </location>
</feature>
<reference evidence="3 4" key="1">
    <citation type="journal article" date="2014" name="Am. J. Bot.">
        <title>Genome assembly and annotation for red clover (Trifolium pratense; Fabaceae).</title>
        <authorList>
            <person name="Istvanek J."/>
            <person name="Jaros M."/>
            <person name="Krenek A."/>
            <person name="Repkova J."/>
        </authorList>
    </citation>
    <scope>NUCLEOTIDE SEQUENCE [LARGE SCALE GENOMIC DNA]</scope>
    <source>
        <strain evidence="4">cv. Tatra</strain>
        <tissue evidence="3">Young leaves</tissue>
    </source>
</reference>
<dbReference type="PANTHER" id="PTHR45786:SF66">
    <property type="entry name" value="HOOK MOTIF PROTEIN, PUTATIVE-RELATED"/>
    <property type="match status" value="1"/>
</dbReference>
<keyword evidence="3" id="KW-0067">ATP-binding</keyword>
<keyword evidence="3" id="KW-0378">Hydrolase</keyword>
<evidence type="ECO:0000313" key="4">
    <source>
        <dbReference type="Proteomes" id="UP000236291"/>
    </source>
</evidence>
<dbReference type="AlphaFoldDB" id="A0A2K3N2W5"/>
<dbReference type="PANTHER" id="PTHR45786">
    <property type="entry name" value="DNA BINDING PROTEIN-LIKE"/>
    <property type="match status" value="1"/>
</dbReference>
<protein>
    <submittedName>
        <fullName evidence="3">Helicase-like protein</fullName>
    </submittedName>
</protein>
<dbReference type="EMBL" id="ASHM01015500">
    <property type="protein sequence ID" value="PNX97388.1"/>
    <property type="molecule type" value="Genomic_DNA"/>
</dbReference>
<evidence type="ECO:0000256" key="1">
    <source>
        <dbReference type="SAM" id="MobiDB-lite"/>
    </source>
</evidence>
<evidence type="ECO:0000259" key="2">
    <source>
        <dbReference type="Pfam" id="PF14214"/>
    </source>
</evidence>
<keyword evidence="3" id="KW-0347">Helicase</keyword>
<dbReference type="InterPro" id="IPR025476">
    <property type="entry name" value="Helitron_helicase-like"/>
</dbReference>
<comment type="caution">
    <text evidence="3">The sequence shown here is derived from an EMBL/GenBank/DDBJ whole genome shotgun (WGS) entry which is preliminary data.</text>
</comment>
<feature type="domain" description="Helitron helicase-like" evidence="2">
    <location>
        <begin position="490"/>
        <end position="533"/>
    </location>
</feature>
<evidence type="ECO:0000313" key="3">
    <source>
        <dbReference type="EMBL" id="PNX97388.1"/>
    </source>
</evidence>
<reference evidence="3 4" key="2">
    <citation type="journal article" date="2017" name="Front. Plant Sci.">
        <title>Gene Classification and Mining of Molecular Markers Useful in Red Clover (Trifolium pratense) Breeding.</title>
        <authorList>
            <person name="Istvanek J."/>
            <person name="Dluhosova J."/>
            <person name="Dluhos P."/>
            <person name="Patkova L."/>
            <person name="Nedelnik J."/>
            <person name="Repkova J."/>
        </authorList>
    </citation>
    <scope>NUCLEOTIDE SEQUENCE [LARGE SCALE GENOMIC DNA]</scope>
    <source>
        <strain evidence="4">cv. Tatra</strain>
        <tissue evidence="3">Young leaves</tissue>
    </source>
</reference>
<organism evidence="3 4">
    <name type="scientific">Trifolium pratense</name>
    <name type="common">Red clover</name>
    <dbReference type="NCBI Taxonomy" id="57577"/>
    <lineage>
        <taxon>Eukaryota</taxon>
        <taxon>Viridiplantae</taxon>
        <taxon>Streptophyta</taxon>
        <taxon>Embryophyta</taxon>
        <taxon>Tracheophyta</taxon>
        <taxon>Spermatophyta</taxon>
        <taxon>Magnoliopsida</taxon>
        <taxon>eudicotyledons</taxon>
        <taxon>Gunneridae</taxon>
        <taxon>Pentapetalae</taxon>
        <taxon>rosids</taxon>
        <taxon>fabids</taxon>
        <taxon>Fabales</taxon>
        <taxon>Fabaceae</taxon>
        <taxon>Papilionoideae</taxon>
        <taxon>50 kb inversion clade</taxon>
        <taxon>NPAAA clade</taxon>
        <taxon>Hologalegina</taxon>
        <taxon>IRL clade</taxon>
        <taxon>Trifolieae</taxon>
        <taxon>Trifolium</taxon>
    </lineage>
</organism>
<feature type="region of interest" description="Disordered" evidence="1">
    <location>
        <begin position="82"/>
        <end position="107"/>
    </location>
</feature>
<dbReference type="Pfam" id="PF14214">
    <property type="entry name" value="Helitron_like_N"/>
    <property type="match status" value="2"/>
</dbReference>
<proteinExistence type="predicted"/>
<feature type="region of interest" description="Disordered" evidence="1">
    <location>
        <begin position="1"/>
        <end position="34"/>
    </location>
</feature>